<keyword evidence="2" id="KW-1185">Reference proteome</keyword>
<proteinExistence type="predicted"/>
<evidence type="ECO:0000313" key="1">
    <source>
        <dbReference type="Ensembl" id="ENSSMRP00000005600.1"/>
    </source>
</evidence>
<dbReference type="AlphaFoldDB" id="A0A8D0BG93"/>
<dbReference type="GO" id="GO:0005739">
    <property type="term" value="C:mitochondrion"/>
    <property type="evidence" value="ECO:0007669"/>
    <property type="project" value="Ensembl"/>
</dbReference>
<dbReference type="GeneTree" id="ENSGT00390000017384"/>
<reference evidence="1" key="1">
    <citation type="submission" date="2025-08" db="UniProtKB">
        <authorList>
            <consortium name="Ensembl"/>
        </authorList>
    </citation>
    <scope>IDENTIFICATION</scope>
</reference>
<dbReference type="PANTHER" id="PTHR14787">
    <property type="entry name" value="C10ORF188 FAMILY MEMBER"/>
    <property type="match status" value="1"/>
</dbReference>
<organism evidence="1 2">
    <name type="scientific">Salvator merianae</name>
    <name type="common">Argentine black and white tegu</name>
    <name type="synonym">Tupinambis merianae</name>
    <dbReference type="NCBI Taxonomy" id="96440"/>
    <lineage>
        <taxon>Eukaryota</taxon>
        <taxon>Metazoa</taxon>
        <taxon>Chordata</taxon>
        <taxon>Craniata</taxon>
        <taxon>Vertebrata</taxon>
        <taxon>Euteleostomi</taxon>
        <taxon>Lepidosauria</taxon>
        <taxon>Squamata</taxon>
        <taxon>Bifurcata</taxon>
        <taxon>Unidentata</taxon>
        <taxon>Episquamata</taxon>
        <taxon>Laterata</taxon>
        <taxon>Teiioidea</taxon>
        <taxon>Teiidae</taxon>
        <taxon>Salvator</taxon>
    </lineage>
</organism>
<dbReference type="Ensembl" id="ENSSMRT00000006581.1">
    <property type="protein sequence ID" value="ENSSMRP00000005600.1"/>
    <property type="gene ID" value="ENSSMRG00000004535.1"/>
</dbReference>
<reference evidence="1" key="2">
    <citation type="submission" date="2025-09" db="UniProtKB">
        <authorList>
            <consortium name="Ensembl"/>
        </authorList>
    </citation>
    <scope>IDENTIFICATION</scope>
</reference>
<name>A0A8D0BG93_SALMN</name>
<sequence>MAASSSRSSCQLTTAASEDAEASVVFPGRPPRISVACSWECQADLASTLTLAPEGDFDVQELWRTPQDGENIMLLEGHLKNDCVDPCLLYLHCDPHGSEEIISLGILSEARNMEVYIGDEYCATGKGEKVFTVQCGSKGDQVTLYKKYLKLECSTVSCKIKLLSICEKYKVHISKILVQIKPACMKSVPDFPAVGSGIDLGKVQAIMDSMGSKLSPGAQQLLDMVCFQQKNGFSFGGKLQNILGRNGFGLGNNHTIDGFHVMSDPGSLDHLPNGPSLLKVQSATGTVIQDLKTCTETNKQIPKTEDISGPQGFQCPQTSAALSQSDFRGLVSSFLKEQGNEHSNVSNSALLLPFLQTVCGQVNRLRIDERSRHCVNNTASEEDGIQTAGVEQQPICLYLEKVISKNMDLMEKRLMNYIDLRIQKLQEHLDNKVAALIGFPQNPSVLQECDQVGEEYSNAKR</sequence>
<dbReference type="InterPro" id="IPR028043">
    <property type="entry name" value="PAAT-like"/>
</dbReference>
<dbReference type="GO" id="GO:0042802">
    <property type="term" value="F:identical protein binding"/>
    <property type="evidence" value="ECO:0007669"/>
    <property type="project" value="Ensembl"/>
</dbReference>
<dbReference type="GO" id="GO:0016887">
    <property type="term" value="F:ATP hydrolysis activity"/>
    <property type="evidence" value="ECO:0007669"/>
    <property type="project" value="Ensembl"/>
</dbReference>
<evidence type="ECO:0000313" key="2">
    <source>
        <dbReference type="Proteomes" id="UP000694421"/>
    </source>
</evidence>
<dbReference type="Proteomes" id="UP000694421">
    <property type="component" value="Unplaced"/>
</dbReference>
<protein>
    <submittedName>
        <fullName evidence="1">Chromosome 10 open reading frame 88</fullName>
    </submittedName>
</protein>
<dbReference type="PANTHER" id="PTHR14787:SF1">
    <property type="entry name" value="ATPASE PAAT"/>
    <property type="match status" value="1"/>
</dbReference>
<dbReference type="Pfam" id="PF14958">
    <property type="entry name" value="PAAT-like"/>
    <property type="match status" value="1"/>
</dbReference>
<accession>A0A8D0BG93</accession>